<name>K0Z2M6_9ACTO</name>
<keyword evidence="3" id="KW-1185">Reference proteome</keyword>
<evidence type="ECO:0000313" key="3">
    <source>
        <dbReference type="Proteomes" id="UP000003994"/>
    </source>
</evidence>
<comment type="caution">
    <text evidence="2">The sequence shown here is derived from an EMBL/GenBank/DDBJ whole genome shotgun (WGS) entry which is preliminary data.</text>
</comment>
<dbReference type="SUPFAM" id="SSF53098">
    <property type="entry name" value="Ribonuclease H-like"/>
    <property type="match status" value="1"/>
</dbReference>
<dbReference type="PANTHER" id="PTHR47515">
    <property type="entry name" value="LOW CALCIUM RESPONSE LOCUS PROTEIN T"/>
    <property type="match status" value="1"/>
</dbReference>
<reference evidence="2 3" key="1">
    <citation type="submission" date="2012-07" db="EMBL/GenBank/DDBJ databases">
        <title>The Genome Sequence of Actinomyces turicensis ACS-279-V-COL4.</title>
        <authorList>
            <consortium name="The Broad Institute Genome Sequencing Platform"/>
            <person name="Earl A."/>
            <person name="Ward D."/>
            <person name="Feldgarden M."/>
            <person name="Gevers D."/>
            <person name="Saerens B."/>
            <person name="Vaneechoutte M."/>
            <person name="Walker B."/>
            <person name="Young S.K."/>
            <person name="Zeng Q."/>
            <person name="Gargeya S."/>
            <person name="Fitzgerald M."/>
            <person name="Haas B."/>
            <person name="Abouelleil A."/>
            <person name="Alvarado L."/>
            <person name="Arachchi H.M."/>
            <person name="Berlin A."/>
            <person name="Chapman S.B."/>
            <person name="Goldberg J."/>
            <person name="Griggs A."/>
            <person name="Gujja S."/>
            <person name="Hansen M."/>
            <person name="Howarth C."/>
            <person name="Imamovic A."/>
            <person name="Larimer J."/>
            <person name="McCowen C."/>
            <person name="Montmayeur A."/>
            <person name="Murphy C."/>
            <person name="Neiman D."/>
            <person name="Pearson M."/>
            <person name="Priest M."/>
            <person name="Roberts A."/>
            <person name="Saif S."/>
            <person name="Shea T."/>
            <person name="Sisk P."/>
            <person name="Sykes S."/>
            <person name="Wortman J."/>
            <person name="Nusbaum C."/>
            <person name="Birren B."/>
        </authorList>
    </citation>
    <scope>NUCLEOTIDE SEQUENCE [LARGE SCALE GENOMIC DNA]</scope>
    <source>
        <strain evidence="2 3">ACS-279-V-Col4</strain>
    </source>
</reference>
<dbReference type="PATRIC" id="fig|883077.3.peg.1021"/>
<dbReference type="Pfam" id="PF13683">
    <property type="entry name" value="rve_3"/>
    <property type="match status" value="1"/>
</dbReference>
<dbReference type="InterPro" id="IPR001584">
    <property type="entry name" value="Integrase_cat-core"/>
</dbReference>
<dbReference type="GO" id="GO:0015074">
    <property type="term" value="P:DNA integration"/>
    <property type="evidence" value="ECO:0007669"/>
    <property type="project" value="InterPro"/>
</dbReference>
<evidence type="ECO:0000313" key="2">
    <source>
        <dbReference type="EMBL" id="EJZ86389.1"/>
    </source>
</evidence>
<gene>
    <name evidence="2" type="ORF">HMPREF9241_01014</name>
</gene>
<dbReference type="Proteomes" id="UP000003994">
    <property type="component" value="Unassembled WGS sequence"/>
</dbReference>
<dbReference type="PANTHER" id="PTHR47515:SF1">
    <property type="entry name" value="BLR2054 PROTEIN"/>
    <property type="match status" value="1"/>
</dbReference>
<protein>
    <recommendedName>
        <fullName evidence="1">Integrase catalytic domain-containing protein</fullName>
    </recommendedName>
</protein>
<sequence length="166" mass="19374">MPRNYIKVFGERDVRLVEDRLRDNLGVSETREHVAFIVARKLDAASVIELLDLACLEHGGRPRVIRMDNGPEFISHALQEWATEDGTFQAFIPPGQPWHNGFVESFHNRMRDELLEDNSIENLEHARPLVNLRSRRYKDFHPHSSLGYLSPRQYAEQWRQENTVNA</sequence>
<dbReference type="PROSITE" id="PS50994">
    <property type="entry name" value="INTEGRASE"/>
    <property type="match status" value="1"/>
</dbReference>
<dbReference type="RefSeq" id="WP_006681219.1">
    <property type="nucleotide sequence ID" value="NZ_JH815209.1"/>
</dbReference>
<accession>K0Z2M6</accession>
<organism evidence="2 3">
    <name type="scientific">Schaalia turicensis ACS-279-V-Col4</name>
    <dbReference type="NCBI Taxonomy" id="883077"/>
    <lineage>
        <taxon>Bacteria</taxon>
        <taxon>Bacillati</taxon>
        <taxon>Actinomycetota</taxon>
        <taxon>Actinomycetes</taxon>
        <taxon>Actinomycetales</taxon>
        <taxon>Actinomycetaceae</taxon>
        <taxon>Schaalia</taxon>
    </lineage>
</organism>
<evidence type="ECO:0000259" key="1">
    <source>
        <dbReference type="PROSITE" id="PS50994"/>
    </source>
</evidence>
<dbReference type="Gene3D" id="3.30.420.10">
    <property type="entry name" value="Ribonuclease H-like superfamily/Ribonuclease H"/>
    <property type="match status" value="1"/>
</dbReference>
<dbReference type="InterPro" id="IPR012337">
    <property type="entry name" value="RNaseH-like_sf"/>
</dbReference>
<dbReference type="eggNOG" id="COG2801">
    <property type="taxonomic scope" value="Bacteria"/>
</dbReference>
<dbReference type="GO" id="GO:0003676">
    <property type="term" value="F:nucleic acid binding"/>
    <property type="evidence" value="ECO:0007669"/>
    <property type="project" value="InterPro"/>
</dbReference>
<dbReference type="InterPro" id="IPR036397">
    <property type="entry name" value="RNaseH_sf"/>
</dbReference>
<dbReference type="STRING" id="883077.HMPREF9241_01014"/>
<dbReference type="HOGENOM" id="CLU_027402_31_6_11"/>
<proteinExistence type="predicted"/>
<feature type="domain" description="Integrase catalytic" evidence="1">
    <location>
        <begin position="1"/>
        <end position="159"/>
    </location>
</feature>
<dbReference type="AlphaFoldDB" id="K0Z2M6"/>
<dbReference type="EMBL" id="AGWQ01000006">
    <property type="protein sequence ID" value="EJZ86389.1"/>
    <property type="molecule type" value="Genomic_DNA"/>
</dbReference>